<evidence type="ECO:0000313" key="8">
    <source>
        <dbReference type="EMBL" id="KAK3497414.1"/>
    </source>
</evidence>
<dbReference type="Proteomes" id="UP001285908">
    <property type="component" value="Unassembled WGS sequence"/>
</dbReference>
<dbReference type="InterPro" id="IPR005786">
    <property type="entry name" value="B_amino_transII"/>
</dbReference>
<feature type="compositionally biased region" description="Basic and acidic residues" evidence="7">
    <location>
        <begin position="328"/>
        <end position="337"/>
    </location>
</feature>
<dbReference type="InterPro" id="IPR036038">
    <property type="entry name" value="Aminotransferase-like"/>
</dbReference>
<evidence type="ECO:0000256" key="4">
    <source>
        <dbReference type="ARBA" id="ARBA00022679"/>
    </source>
</evidence>
<evidence type="ECO:0000256" key="6">
    <source>
        <dbReference type="PIRSR" id="PIRSR006468-1"/>
    </source>
</evidence>
<keyword evidence="4" id="KW-0808">Transferase</keyword>
<dbReference type="GO" id="GO:0004084">
    <property type="term" value="F:branched-chain-amino-acid transaminase activity"/>
    <property type="evidence" value="ECO:0007669"/>
    <property type="project" value="InterPro"/>
</dbReference>
<evidence type="ECO:0000313" key="9">
    <source>
        <dbReference type="Proteomes" id="UP001285908"/>
    </source>
</evidence>
<dbReference type="GO" id="GO:0009081">
    <property type="term" value="P:branched-chain amino acid metabolic process"/>
    <property type="evidence" value="ECO:0007669"/>
    <property type="project" value="InterPro"/>
</dbReference>
<gene>
    <name evidence="8" type="ORF">B0T23DRAFT_83001</name>
</gene>
<accession>A0AAJ0ICV4</accession>
<comment type="cofactor">
    <cofactor evidence="1">
        <name>pyridoxal 5'-phosphate</name>
        <dbReference type="ChEBI" id="CHEBI:597326"/>
    </cofactor>
</comment>
<evidence type="ECO:0000256" key="2">
    <source>
        <dbReference type="ARBA" id="ARBA00009320"/>
    </source>
</evidence>
<name>A0AAJ0ICV4_9PEZI</name>
<keyword evidence="9" id="KW-1185">Reference proteome</keyword>
<dbReference type="PANTHER" id="PTHR42825">
    <property type="entry name" value="AMINO ACID AMINOTRANSFERASE"/>
    <property type="match status" value="1"/>
</dbReference>
<feature type="region of interest" description="Disordered" evidence="7">
    <location>
        <begin position="314"/>
        <end position="339"/>
    </location>
</feature>
<dbReference type="InterPro" id="IPR043131">
    <property type="entry name" value="BCAT-like_N"/>
</dbReference>
<sequence>MANFPPPPVSTIDWSNVGFKVREVNGHIESSYSVKTGKWSPLKFVSDPYLRMHGMAPALNYGQQAYEGLKAFRLPGNDSIAIFRADKNASRMQHSAEYISIPPVPVDLFIDAVKAAVALNAEFVPPHETGAALYIRPQIFGSSAQLGLSPPEEYLFSVFVIPTGVYHGTHPVKALILEEFDRAAPNGTGSAKVGGNYAPVLRWSDKARKEGYDITLHLDSARHEEVDEFSTSGFIGVLRGDGGEDDVTVVVPSSKAVIDSVTSDSIQEIGRSFGWKVEKRPIKYSELPSFSEVMAAGTAAALVPIRSITRRVKTSSPQSLASSSATQEHARVSFNKEAEEETVTYLPDNQEDAGDLCLKLLSQLKGIQLGKIEDKLGWRFAVTEEDGKKAESAEKARSDEGKGKEAQAVDQMD</sequence>
<evidence type="ECO:0000256" key="5">
    <source>
        <dbReference type="ARBA" id="ARBA00022898"/>
    </source>
</evidence>
<proteinExistence type="inferred from homology"/>
<dbReference type="AlphaFoldDB" id="A0AAJ0ICV4"/>
<comment type="similarity">
    <text evidence="2">Belongs to the class-IV pyridoxal-phosphate-dependent aminotransferase family.</text>
</comment>
<evidence type="ECO:0000256" key="3">
    <source>
        <dbReference type="ARBA" id="ARBA00022576"/>
    </source>
</evidence>
<evidence type="ECO:0000256" key="7">
    <source>
        <dbReference type="SAM" id="MobiDB-lite"/>
    </source>
</evidence>
<dbReference type="PANTHER" id="PTHR42825:SF2">
    <property type="entry name" value="BRANCHED-CHAIN-AMINO-ACID AMINOTRANSFERASE 3, CHLOROPLASTIC-RELATED"/>
    <property type="match status" value="1"/>
</dbReference>
<feature type="region of interest" description="Disordered" evidence="7">
    <location>
        <begin position="383"/>
        <end position="413"/>
    </location>
</feature>
<dbReference type="InterPro" id="IPR043132">
    <property type="entry name" value="BCAT-like_C"/>
</dbReference>
<dbReference type="FunFam" id="3.30.470.10:FF:000004">
    <property type="entry name" value="Branched-chain-amino-acid aminotransferase"/>
    <property type="match status" value="1"/>
</dbReference>
<dbReference type="Pfam" id="PF01063">
    <property type="entry name" value="Aminotran_4"/>
    <property type="match status" value="1"/>
</dbReference>
<dbReference type="EMBL" id="JAULSX010000002">
    <property type="protein sequence ID" value="KAK3497414.1"/>
    <property type="molecule type" value="Genomic_DNA"/>
</dbReference>
<dbReference type="RefSeq" id="XP_062695678.1">
    <property type="nucleotide sequence ID" value="XM_062841861.1"/>
</dbReference>
<feature type="compositionally biased region" description="Basic and acidic residues" evidence="7">
    <location>
        <begin position="385"/>
        <end position="407"/>
    </location>
</feature>
<dbReference type="InterPro" id="IPR001544">
    <property type="entry name" value="Aminotrans_IV"/>
</dbReference>
<organism evidence="8 9">
    <name type="scientific">Neurospora hispaniola</name>
    <dbReference type="NCBI Taxonomy" id="588809"/>
    <lineage>
        <taxon>Eukaryota</taxon>
        <taxon>Fungi</taxon>
        <taxon>Dikarya</taxon>
        <taxon>Ascomycota</taxon>
        <taxon>Pezizomycotina</taxon>
        <taxon>Sordariomycetes</taxon>
        <taxon>Sordariomycetidae</taxon>
        <taxon>Sordariales</taxon>
        <taxon>Sordariaceae</taxon>
        <taxon>Neurospora</taxon>
    </lineage>
</organism>
<dbReference type="PIRSF" id="PIRSF006468">
    <property type="entry name" value="BCAT1"/>
    <property type="match status" value="1"/>
</dbReference>
<dbReference type="Gene3D" id="3.20.10.10">
    <property type="entry name" value="D-amino Acid Aminotransferase, subunit A, domain 2"/>
    <property type="match status" value="1"/>
</dbReference>
<comment type="caution">
    <text evidence="8">The sequence shown here is derived from an EMBL/GenBank/DDBJ whole genome shotgun (WGS) entry which is preliminary data.</text>
</comment>
<dbReference type="InterPro" id="IPR033939">
    <property type="entry name" value="BCAT_family"/>
</dbReference>
<feature type="compositionally biased region" description="Low complexity" evidence="7">
    <location>
        <begin position="314"/>
        <end position="327"/>
    </location>
</feature>
<dbReference type="SUPFAM" id="SSF56752">
    <property type="entry name" value="D-aminoacid aminotransferase-like PLP-dependent enzymes"/>
    <property type="match status" value="1"/>
</dbReference>
<reference evidence="8 9" key="1">
    <citation type="journal article" date="2023" name="Mol. Phylogenet. Evol.">
        <title>Genome-scale phylogeny and comparative genomics of the fungal order Sordariales.</title>
        <authorList>
            <person name="Hensen N."/>
            <person name="Bonometti L."/>
            <person name="Westerberg I."/>
            <person name="Brannstrom I.O."/>
            <person name="Guillou S."/>
            <person name="Cros-Aarteil S."/>
            <person name="Calhoun S."/>
            <person name="Haridas S."/>
            <person name="Kuo A."/>
            <person name="Mondo S."/>
            <person name="Pangilinan J."/>
            <person name="Riley R."/>
            <person name="LaButti K."/>
            <person name="Andreopoulos B."/>
            <person name="Lipzen A."/>
            <person name="Chen C."/>
            <person name="Yan M."/>
            <person name="Daum C."/>
            <person name="Ng V."/>
            <person name="Clum A."/>
            <person name="Steindorff A."/>
            <person name="Ohm R.A."/>
            <person name="Martin F."/>
            <person name="Silar P."/>
            <person name="Natvig D.O."/>
            <person name="Lalanne C."/>
            <person name="Gautier V."/>
            <person name="Ament-Velasquez S.L."/>
            <person name="Kruys A."/>
            <person name="Hutchinson M.I."/>
            <person name="Powell A.J."/>
            <person name="Barry K."/>
            <person name="Miller A.N."/>
            <person name="Grigoriev I.V."/>
            <person name="Debuchy R."/>
            <person name="Gladieux P."/>
            <person name="Hiltunen Thoren M."/>
            <person name="Johannesson H."/>
        </authorList>
    </citation>
    <scope>NUCLEOTIDE SEQUENCE [LARGE SCALE GENOMIC DNA]</scope>
    <source>
        <strain evidence="8 9">FGSC 10403</strain>
    </source>
</reference>
<dbReference type="CDD" id="cd01557">
    <property type="entry name" value="BCAT_beta_family"/>
    <property type="match status" value="1"/>
</dbReference>
<evidence type="ECO:0000256" key="1">
    <source>
        <dbReference type="ARBA" id="ARBA00001933"/>
    </source>
</evidence>
<keyword evidence="5" id="KW-0663">Pyridoxal phosphate</keyword>
<dbReference type="GeneID" id="87879483"/>
<dbReference type="Gene3D" id="3.30.470.10">
    <property type="match status" value="1"/>
</dbReference>
<protein>
    <submittedName>
        <fullName evidence="8">Branched-chain amino acid aminotransferase II</fullName>
    </submittedName>
</protein>
<feature type="modified residue" description="N6-(pyridoxal phosphate)lysine" evidence="6">
    <location>
        <position position="192"/>
    </location>
</feature>
<keyword evidence="3 8" id="KW-0032">Aminotransferase</keyword>